<dbReference type="EMBL" id="JAAGNA010000135">
    <property type="protein sequence ID" value="NEC47732.1"/>
    <property type="molecule type" value="Genomic_DNA"/>
</dbReference>
<comment type="caution">
    <text evidence="2">The sequence shown here is derived from an EMBL/GenBank/DDBJ whole genome shotgun (WGS) entry which is preliminary data.</text>
</comment>
<organism evidence="2 3">
    <name type="scientific">Actinospica acidiphila</name>
    <dbReference type="NCBI Taxonomy" id="304899"/>
    <lineage>
        <taxon>Bacteria</taxon>
        <taxon>Bacillati</taxon>
        <taxon>Actinomycetota</taxon>
        <taxon>Actinomycetes</taxon>
        <taxon>Catenulisporales</taxon>
        <taxon>Actinospicaceae</taxon>
        <taxon>Actinospica</taxon>
    </lineage>
</organism>
<reference evidence="2 3" key="1">
    <citation type="submission" date="2020-01" db="EMBL/GenBank/DDBJ databases">
        <title>Insect and environment-associated Actinomycetes.</title>
        <authorList>
            <person name="Currrie C."/>
            <person name="Chevrette M."/>
            <person name="Carlson C."/>
            <person name="Stubbendieck R."/>
            <person name="Wendt-Pienkowski E."/>
        </authorList>
    </citation>
    <scope>NUCLEOTIDE SEQUENCE [LARGE SCALE GENOMIC DNA]</scope>
    <source>
        <strain evidence="2 3">SID8189</strain>
    </source>
</reference>
<keyword evidence="1" id="KW-1133">Transmembrane helix</keyword>
<sequence>MLSRPRPATAISALLGGLLVLTGAWLLAARVWAHLHGWLFARLPYGTAWGHLALLVLGGALVTFAVRSARDAGAPAAQGR</sequence>
<name>A0A9X5H996_9ACTN</name>
<accession>A0A9X5H996</accession>
<keyword evidence="1" id="KW-0812">Transmembrane</keyword>
<evidence type="ECO:0000256" key="1">
    <source>
        <dbReference type="SAM" id="Phobius"/>
    </source>
</evidence>
<dbReference type="Proteomes" id="UP000471745">
    <property type="component" value="Unassembled WGS sequence"/>
</dbReference>
<evidence type="ECO:0000313" key="3">
    <source>
        <dbReference type="Proteomes" id="UP000471745"/>
    </source>
</evidence>
<gene>
    <name evidence="2" type="ORF">G3I18_03950</name>
</gene>
<proteinExistence type="predicted"/>
<dbReference type="AlphaFoldDB" id="A0A9X5H996"/>
<keyword evidence="3" id="KW-1185">Reference proteome</keyword>
<feature type="transmembrane region" description="Helical" evidence="1">
    <location>
        <begin position="49"/>
        <end position="66"/>
    </location>
</feature>
<keyword evidence="1" id="KW-0472">Membrane</keyword>
<dbReference type="RefSeq" id="WP_163085997.1">
    <property type="nucleotide sequence ID" value="NZ_JAAGNA010000135.1"/>
</dbReference>
<evidence type="ECO:0000313" key="2">
    <source>
        <dbReference type="EMBL" id="NEC47732.1"/>
    </source>
</evidence>
<protein>
    <submittedName>
        <fullName evidence="2">Uncharacterized protein</fullName>
    </submittedName>
</protein>